<dbReference type="Proteomes" id="UP001217754">
    <property type="component" value="Chromosome 2"/>
</dbReference>
<keyword evidence="3" id="KW-1185">Reference proteome</keyword>
<evidence type="ECO:0000313" key="2">
    <source>
        <dbReference type="EMBL" id="WFD38683.1"/>
    </source>
</evidence>
<dbReference type="GeneID" id="85225294"/>
<dbReference type="AlphaFoldDB" id="A0AAF0J9Q0"/>
<evidence type="ECO:0000256" key="1">
    <source>
        <dbReference type="SAM" id="MobiDB-lite"/>
    </source>
</evidence>
<sequence>MSEWFDLLNFGTPVDRCEDATPRRHRSASPSPRGRVAWRDTQQSSSPHGVPDMRPDTPSAKGHDEGPAPDLFAQENAPLQVSPSTVRTVRARRQARRAQAHTPYAYPMYTFAPATKSAAPERRKAAPPKSPRPSTPRMARVHSEPVAISPYQPKDTQDKPDSDDSFTRLVGDDDFDAAAVEELARREGW</sequence>
<dbReference type="EMBL" id="CP119959">
    <property type="protein sequence ID" value="WFD38683.1"/>
    <property type="molecule type" value="Genomic_DNA"/>
</dbReference>
<name>A0AAF0J9Q0_9BASI</name>
<organism evidence="2 3">
    <name type="scientific">Malassezia japonica</name>
    <dbReference type="NCBI Taxonomy" id="223818"/>
    <lineage>
        <taxon>Eukaryota</taxon>
        <taxon>Fungi</taxon>
        <taxon>Dikarya</taxon>
        <taxon>Basidiomycota</taxon>
        <taxon>Ustilaginomycotina</taxon>
        <taxon>Malasseziomycetes</taxon>
        <taxon>Malasseziales</taxon>
        <taxon>Malasseziaceae</taxon>
        <taxon>Malassezia</taxon>
    </lineage>
</organism>
<gene>
    <name evidence="2" type="ORF">MJAP1_001645</name>
</gene>
<feature type="compositionally biased region" description="Basic residues" evidence="1">
    <location>
        <begin position="89"/>
        <end position="99"/>
    </location>
</feature>
<dbReference type="RefSeq" id="XP_060121580.1">
    <property type="nucleotide sequence ID" value="XM_060265597.1"/>
</dbReference>
<accession>A0AAF0J9Q0</accession>
<feature type="compositionally biased region" description="Basic and acidic residues" evidence="1">
    <location>
        <begin position="155"/>
        <end position="166"/>
    </location>
</feature>
<proteinExistence type="predicted"/>
<feature type="compositionally biased region" description="Basic and acidic residues" evidence="1">
    <location>
        <begin position="51"/>
        <end position="66"/>
    </location>
</feature>
<protein>
    <submittedName>
        <fullName evidence="2">Uncharacterized protein</fullName>
    </submittedName>
</protein>
<feature type="region of interest" description="Disordered" evidence="1">
    <location>
        <begin position="11"/>
        <end position="173"/>
    </location>
</feature>
<reference evidence="2" key="1">
    <citation type="submission" date="2023-03" db="EMBL/GenBank/DDBJ databases">
        <title>Mating type loci evolution in Malassezia.</title>
        <authorList>
            <person name="Coelho M.A."/>
        </authorList>
    </citation>
    <scope>NUCLEOTIDE SEQUENCE</scope>
    <source>
        <strain evidence="2">CBS 9431</strain>
    </source>
</reference>
<evidence type="ECO:0000313" key="3">
    <source>
        <dbReference type="Proteomes" id="UP001217754"/>
    </source>
</evidence>